<evidence type="ECO:0000256" key="1">
    <source>
        <dbReference type="ARBA" id="ARBA00004123"/>
    </source>
</evidence>
<feature type="compositionally biased region" description="Basic and acidic residues" evidence="6">
    <location>
        <begin position="142"/>
        <end position="153"/>
    </location>
</feature>
<comment type="subcellular location">
    <subcellularLocation>
        <location evidence="1">Nucleus</location>
    </subcellularLocation>
</comment>
<evidence type="ECO:0000256" key="4">
    <source>
        <dbReference type="ARBA" id="ARBA00023163"/>
    </source>
</evidence>
<dbReference type="AlphaFoldDB" id="A0A6A6LNN9"/>
<organism evidence="7 8">
    <name type="scientific">Hevea brasiliensis</name>
    <name type="common">Para rubber tree</name>
    <name type="synonym">Siphonia brasiliensis</name>
    <dbReference type="NCBI Taxonomy" id="3981"/>
    <lineage>
        <taxon>Eukaryota</taxon>
        <taxon>Viridiplantae</taxon>
        <taxon>Streptophyta</taxon>
        <taxon>Embryophyta</taxon>
        <taxon>Tracheophyta</taxon>
        <taxon>Spermatophyta</taxon>
        <taxon>Magnoliopsida</taxon>
        <taxon>eudicotyledons</taxon>
        <taxon>Gunneridae</taxon>
        <taxon>Pentapetalae</taxon>
        <taxon>rosids</taxon>
        <taxon>fabids</taxon>
        <taxon>Malpighiales</taxon>
        <taxon>Euphorbiaceae</taxon>
        <taxon>Crotonoideae</taxon>
        <taxon>Micrandreae</taxon>
        <taxon>Hevea</taxon>
    </lineage>
</organism>
<keyword evidence="4" id="KW-0804">Transcription</keyword>
<dbReference type="EMBL" id="JAAGAX010000009">
    <property type="protein sequence ID" value="KAF2303031.1"/>
    <property type="molecule type" value="Genomic_DNA"/>
</dbReference>
<dbReference type="InterPro" id="IPR015300">
    <property type="entry name" value="DNA-bd_pseudobarrel_sf"/>
</dbReference>
<name>A0A6A6LNN9_HEVBR</name>
<evidence type="ECO:0000256" key="3">
    <source>
        <dbReference type="ARBA" id="ARBA00023125"/>
    </source>
</evidence>
<dbReference type="Pfam" id="PF03754">
    <property type="entry name" value="At2g31720-like"/>
    <property type="match status" value="1"/>
</dbReference>
<keyword evidence="5" id="KW-0539">Nucleus</keyword>
<feature type="region of interest" description="Disordered" evidence="6">
    <location>
        <begin position="325"/>
        <end position="358"/>
    </location>
</feature>
<evidence type="ECO:0000256" key="6">
    <source>
        <dbReference type="SAM" id="MobiDB-lite"/>
    </source>
</evidence>
<evidence type="ECO:0008006" key="9">
    <source>
        <dbReference type="Google" id="ProtNLM"/>
    </source>
</evidence>
<feature type="compositionally biased region" description="Polar residues" evidence="6">
    <location>
        <begin position="337"/>
        <end position="358"/>
    </location>
</feature>
<keyword evidence="3" id="KW-0238">DNA-binding</keyword>
<proteinExistence type="predicted"/>
<keyword evidence="2" id="KW-0805">Transcription regulation</keyword>
<feature type="region of interest" description="Disordered" evidence="6">
    <location>
        <begin position="103"/>
        <end position="171"/>
    </location>
</feature>
<evidence type="ECO:0000256" key="2">
    <source>
        <dbReference type="ARBA" id="ARBA00023015"/>
    </source>
</evidence>
<reference evidence="7 8" key="1">
    <citation type="journal article" date="2020" name="Mol. Plant">
        <title>The Chromosome-Based Rubber Tree Genome Provides New Insights into Spurge Genome Evolution and Rubber Biosynthesis.</title>
        <authorList>
            <person name="Liu J."/>
            <person name="Shi C."/>
            <person name="Shi C.C."/>
            <person name="Li W."/>
            <person name="Zhang Q.J."/>
            <person name="Zhang Y."/>
            <person name="Li K."/>
            <person name="Lu H.F."/>
            <person name="Shi C."/>
            <person name="Zhu S.T."/>
            <person name="Xiao Z.Y."/>
            <person name="Nan H."/>
            <person name="Yue Y."/>
            <person name="Zhu X.G."/>
            <person name="Wu Y."/>
            <person name="Hong X.N."/>
            <person name="Fan G.Y."/>
            <person name="Tong Y."/>
            <person name="Zhang D."/>
            <person name="Mao C.L."/>
            <person name="Liu Y.L."/>
            <person name="Hao S.J."/>
            <person name="Liu W.Q."/>
            <person name="Lv M.Q."/>
            <person name="Zhang H.B."/>
            <person name="Liu Y."/>
            <person name="Hu-Tang G.R."/>
            <person name="Wang J.P."/>
            <person name="Wang J.H."/>
            <person name="Sun Y.H."/>
            <person name="Ni S.B."/>
            <person name="Chen W.B."/>
            <person name="Zhang X.C."/>
            <person name="Jiao Y.N."/>
            <person name="Eichler E.E."/>
            <person name="Li G.H."/>
            <person name="Liu X."/>
            <person name="Gao L.Z."/>
        </authorList>
    </citation>
    <scope>NUCLEOTIDE SEQUENCE [LARGE SCALE GENOMIC DNA]</scope>
    <source>
        <strain evidence="8">cv. GT1</strain>
        <tissue evidence="7">Leaf</tissue>
    </source>
</reference>
<protein>
    <recommendedName>
        <fullName evidence="9">TF-B3 domain-containing protein</fullName>
    </recommendedName>
</protein>
<evidence type="ECO:0000256" key="5">
    <source>
        <dbReference type="ARBA" id="ARBA00023242"/>
    </source>
</evidence>
<accession>A0A6A6LNN9</accession>
<keyword evidence="8" id="KW-1185">Reference proteome</keyword>
<dbReference type="GO" id="GO:0003677">
    <property type="term" value="F:DNA binding"/>
    <property type="evidence" value="ECO:0007669"/>
    <property type="project" value="UniProtKB-KW"/>
</dbReference>
<dbReference type="Gene3D" id="2.40.330.10">
    <property type="entry name" value="DNA-binding pseudobarrel domain"/>
    <property type="match status" value="1"/>
</dbReference>
<sequence length="358" mass="40388">MGSFKQVDDATFGKKLEEIIEAAEDDSKALHMLAEIVIEDFHVKKAKNASLEGNKSCNFGYPFGVLIPKRKRTPRVEVAVGKIDDTMEACPTFLKQTGTAEITSYGSEHSKEEKAEEEEEGYRDFKKQRKSNKKMKKSSRKRCFDGDKGKEAGKGGASKKPKREGVDFAKLGFDQAPDLPSELRRKIEEMDGTELELVIMKQLSQTDLSKNHNRISMPVKQIINEFLSMEEKEKLNHRDGKRLKGIDVMVVGPSESDDVTKMCLKKWDMNSSSSYALVSGWYSLVKANKELLKENAIAQFWSFRIKGELWFRLVIARERVQDNVDNSIEGSGDGDRASNNGELMSTSNSSSITYQQQD</sequence>
<dbReference type="PANTHER" id="PTHR31541">
    <property type="entry name" value="B3 DOMAIN PLANT PROTEIN-RELATED"/>
    <property type="match status" value="1"/>
</dbReference>
<evidence type="ECO:0000313" key="7">
    <source>
        <dbReference type="EMBL" id="KAF2303031.1"/>
    </source>
</evidence>
<comment type="caution">
    <text evidence="7">The sequence shown here is derived from an EMBL/GenBank/DDBJ whole genome shotgun (WGS) entry which is preliminary data.</text>
</comment>
<gene>
    <name evidence="7" type="ORF">GH714_012766</name>
</gene>
<dbReference type="GO" id="GO:0005634">
    <property type="term" value="C:nucleus"/>
    <property type="evidence" value="ECO:0007669"/>
    <property type="project" value="UniProtKB-SubCell"/>
</dbReference>
<dbReference type="InterPro" id="IPR005508">
    <property type="entry name" value="At2g31720-like"/>
</dbReference>
<evidence type="ECO:0000313" key="8">
    <source>
        <dbReference type="Proteomes" id="UP000467840"/>
    </source>
</evidence>
<dbReference type="SUPFAM" id="SSF101936">
    <property type="entry name" value="DNA-binding pseudobarrel domain"/>
    <property type="match status" value="1"/>
</dbReference>
<feature type="compositionally biased region" description="Basic residues" evidence="6">
    <location>
        <begin position="126"/>
        <end position="141"/>
    </location>
</feature>
<dbReference type="Proteomes" id="UP000467840">
    <property type="component" value="Chromosome 16"/>
</dbReference>
<dbReference type="PANTHER" id="PTHR31541:SF57">
    <property type="entry name" value="TF-B3 DOMAIN-CONTAINING PROTEIN"/>
    <property type="match status" value="1"/>
</dbReference>